<dbReference type="PANTHER" id="PTHR24096:SF422">
    <property type="entry name" value="BCDNA.GH02901"/>
    <property type="match status" value="1"/>
</dbReference>
<sequence>MGDDSLILREDGYIRMNFPVTSLTYHSNLNIILVKTDVGGVHVLDVNSGVILQSSCLSADDGGTLGVEYAAGADRVFVWDSSGVGARTDYNGVLLLHTALQRPLPSSQPDKIIRIELVLSEAYKHTINASIPCKQCDVASIASLTRFYNKNILLGQGCRFELKHQITITEPKLFVTIPECYDIVSKSLKAANSQAKIVLVDNVSKPVPDGVARYSEVAESGEADFGLLDKVERKGDDVACIPFSSGTTGLPKGVEITYDNILAGIEIMHQKENCFPHVANSDFQDILPAFLPFFHIYGLVIGLMGHLSKGCKLVTMAKFSASMYLDILKTQKTTLLYIVPPVAILLGKHPDVNEAHYRSVRHIICGAAPLAASDVEAILQKSKRPIEFNQGFGMTETTSLGTSTFKGTKNVDFNACGVPMASVQLMFADPLTGKPVPVGQSGEMYIKSPTVMKAYHKNPKATEETMTKDGFFKTGDMGYFKPGVGLFITDRIKELIKVKGMQVAPAELESLLRTHPAVQDAAVIGVPHEFYGEAPKAFIIRKNGLKITEEELQDFVASKVAVYKKIEEVMFVDEIPKTASGKILRKELKKMYA</sequence>
<dbReference type="GO" id="GO:0046949">
    <property type="term" value="P:fatty-acyl-CoA biosynthetic process"/>
    <property type="evidence" value="ECO:0007669"/>
    <property type="project" value="TreeGrafter"/>
</dbReference>
<evidence type="ECO:0000313" key="6">
    <source>
        <dbReference type="EMBL" id="KAH9628284.1"/>
    </source>
</evidence>
<dbReference type="InterPro" id="IPR000873">
    <property type="entry name" value="AMP-dep_synth/lig_dom"/>
</dbReference>
<dbReference type="InterPro" id="IPR045851">
    <property type="entry name" value="AMP-bd_C_sf"/>
</dbReference>
<evidence type="ECO:0000256" key="3">
    <source>
        <dbReference type="ARBA" id="ARBA00023140"/>
    </source>
</evidence>
<dbReference type="Pfam" id="PF00501">
    <property type="entry name" value="AMP-binding"/>
    <property type="match status" value="1"/>
</dbReference>
<dbReference type="GO" id="GO:0005777">
    <property type="term" value="C:peroxisome"/>
    <property type="evidence" value="ECO:0007669"/>
    <property type="project" value="UniProtKB-SubCell"/>
</dbReference>
<dbReference type="Gene3D" id="3.40.50.12780">
    <property type="entry name" value="N-terminal domain of ligase-like"/>
    <property type="match status" value="1"/>
</dbReference>
<feature type="domain" description="AMP-binding enzyme C-terminal" evidence="5">
    <location>
        <begin position="507"/>
        <end position="582"/>
    </location>
</feature>
<feature type="domain" description="AMP-dependent synthetase/ligase" evidence="4">
    <location>
        <begin position="161"/>
        <end position="456"/>
    </location>
</feature>
<evidence type="ECO:0000259" key="5">
    <source>
        <dbReference type="Pfam" id="PF13193"/>
    </source>
</evidence>
<name>A0A922M1L5_SPOEX</name>
<dbReference type="GO" id="GO:0004467">
    <property type="term" value="F:long-chain fatty acid-CoA ligase activity"/>
    <property type="evidence" value="ECO:0007669"/>
    <property type="project" value="TreeGrafter"/>
</dbReference>
<evidence type="ECO:0000313" key="7">
    <source>
        <dbReference type="Proteomes" id="UP000814243"/>
    </source>
</evidence>
<reference evidence="6" key="1">
    <citation type="journal article" date="2021" name="G3 (Bethesda)">
        <title>Genome and transcriptome analysis of the beet armyworm Spodoptera exigua reveals targets for pest control. .</title>
        <authorList>
            <person name="Simon S."/>
            <person name="Breeschoten T."/>
            <person name="Jansen H.J."/>
            <person name="Dirks R.P."/>
            <person name="Schranz M.E."/>
            <person name="Ros V.I.D."/>
        </authorList>
    </citation>
    <scope>NUCLEOTIDE SEQUENCE</scope>
    <source>
        <strain evidence="6">TB_SE_WUR_2020</strain>
    </source>
</reference>
<dbReference type="PANTHER" id="PTHR24096">
    <property type="entry name" value="LONG-CHAIN-FATTY-ACID--COA LIGASE"/>
    <property type="match status" value="1"/>
</dbReference>
<evidence type="ECO:0000256" key="2">
    <source>
        <dbReference type="ARBA" id="ARBA00006432"/>
    </source>
</evidence>
<evidence type="ECO:0000256" key="1">
    <source>
        <dbReference type="ARBA" id="ARBA00004275"/>
    </source>
</evidence>
<proteinExistence type="inferred from homology"/>
<dbReference type="EMBL" id="JACEFF010000920">
    <property type="protein sequence ID" value="KAH9628284.1"/>
    <property type="molecule type" value="Genomic_DNA"/>
</dbReference>
<dbReference type="InterPro" id="IPR042099">
    <property type="entry name" value="ANL_N_sf"/>
</dbReference>
<dbReference type="InterPro" id="IPR020845">
    <property type="entry name" value="AMP-binding_CS"/>
</dbReference>
<evidence type="ECO:0000259" key="4">
    <source>
        <dbReference type="Pfam" id="PF00501"/>
    </source>
</evidence>
<accession>A0A922M1L5</accession>
<dbReference type="SUPFAM" id="SSF56801">
    <property type="entry name" value="Acetyl-CoA synthetase-like"/>
    <property type="match status" value="1"/>
</dbReference>
<evidence type="ECO:0008006" key="8">
    <source>
        <dbReference type="Google" id="ProtNLM"/>
    </source>
</evidence>
<organism evidence="6 7">
    <name type="scientific">Spodoptera exigua</name>
    <name type="common">Beet armyworm</name>
    <name type="synonym">Noctua fulgens</name>
    <dbReference type="NCBI Taxonomy" id="7107"/>
    <lineage>
        <taxon>Eukaryota</taxon>
        <taxon>Metazoa</taxon>
        <taxon>Ecdysozoa</taxon>
        <taxon>Arthropoda</taxon>
        <taxon>Hexapoda</taxon>
        <taxon>Insecta</taxon>
        <taxon>Pterygota</taxon>
        <taxon>Neoptera</taxon>
        <taxon>Endopterygota</taxon>
        <taxon>Lepidoptera</taxon>
        <taxon>Glossata</taxon>
        <taxon>Ditrysia</taxon>
        <taxon>Noctuoidea</taxon>
        <taxon>Noctuidae</taxon>
        <taxon>Amphipyrinae</taxon>
        <taxon>Spodoptera</taxon>
    </lineage>
</organism>
<dbReference type="Proteomes" id="UP000814243">
    <property type="component" value="Unassembled WGS sequence"/>
</dbReference>
<dbReference type="Pfam" id="PF13193">
    <property type="entry name" value="AMP-binding_C"/>
    <property type="match status" value="1"/>
</dbReference>
<comment type="caution">
    <text evidence="6">The sequence shown here is derived from an EMBL/GenBank/DDBJ whole genome shotgun (WGS) entry which is preliminary data.</text>
</comment>
<comment type="subcellular location">
    <subcellularLocation>
        <location evidence="1">Peroxisome</location>
    </subcellularLocation>
</comment>
<dbReference type="AlphaFoldDB" id="A0A922M1L5"/>
<dbReference type="Gene3D" id="3.30.300.30">
    <property type="match status" value="1"/>
</dbReference>
<dbReference type="PROSITE" id="PS00455">
    <property type="entry name" value="AMP_BINDING"/>
    <property type="match status" value="1"/>
</dbReference>
<protein>
    <recommendedName>
        <fullName evidence="8">Luciferase</fullName>
    </recommendedName>
</protein>
<keyword evidence="3" id="KW-0576">Peroxisome</keyword>
<comment type="similarity">
    <text evidence="2">Belongs to the ATP-dependent AMP-binding enzyme family.</text>
</comment>
<dbReference type="InterPro" id="IPR025110">
    <property type="entry name" value="AMP-bd_C"/>
</dbReference>
<dbReference type="FunFam" id="3.30.300.30:FF:000007">
    <property type="entry name" value="4-coumarate--CoA ligase 2"/>
    <property type="match status" value="1"/>
</dbReference>
<gene>
    <name evidence="6" type="ORF">HF086_017359</name>
</gene>